<feature type="compositionally biased region" description="Low complexity" evidence="2">
    <location>
        <begin position="614"/>
        <end position="631"/>
    </location>
</feature>
<dbReference type="PANTHER" id="PTHR35796:SF3">
    <property type="entry name" value="BHLH DOMAIN-CONTAINING PROTEIN"/>
    <property type="match status" value="1"/>
</dbReference>
<gene>
    <name evidence="3" type="ORF">P43SY_004725</name>
</gene>
<evidence type="ECO:0000313" key="4">
    <source>
        <dbReference type="Proteomes" id="UP001209570"/>
    </source>
</evidence>
<dbReference type="PANTHER" id="PTHR35796">
    <property type="entry name" value="HYPOTHETICAL CYTOSOLIC PROTEIN"/>
    <property type="match status" value="1"/>
</dbReference>
<reference evidence="3" key="1">
    <citation type="submission" date="2021-12" db="EMBL/GenBank/DDBJ databases">
        <title>Prjna785345.</title>
        <authorList>
            <person name="Rujirawat T."/>
            <person name="Krajaejun T."/>
        </authorList>
    </citation>
    <scope>NUCLEOTIDE SEQUENCE</scope>
    <source>
        <strain evidence="3">Pi057C3</strain>
    </source>
</reference>
<accession>A0AAD5LBW1</accession>
<feature type="compositionally biased region" description="Low complexity" evidence="2">
    <location>
        <begin position="593"/>
        <end position="605"/>
    </location>
</feature>
<evidence type="ECO:0000313" key="3">
    <source>
        <dbReference type="EMBL" id="KAJ0394569.1"/>
    </source>
</evidence>
<protein>
    <recommendedName>
        <fullName evidence="5">M96 mating-specific protein family</fullName>
    </recommendedName>
</protein>
<name>A0AAD5LBW1_PYTIN</name>
<feature type="region of interest" description="Disordered" evidence="2">
    <location>
        <begin position="675"/>
        <end position="695"/>
    </location>
</feature>
<organism evidence="3 4">
    <name type="scientific">Pythium insidiosum</name>
    <name type="common">Pythiosis disease agent</name>
    <dbReference type="NCBI Taxonomy" id="114742"/>
    <lineage>
        <taxon>Eukaryota</taxon>
        <taxon>Sar</taxon>
        <taxon>Stramenopiles</taxon>
        <taxon>Oomycota</taxon>
        <taxon>Peronosporomycetes</taxon>
        <taxon>Pythiales</taxon>
        <taxon>Pythiaceae</taxon>
        <taxon>Pythium</taxon>
    </lineage>
</organism>
<keyword evidence="4" id="KW-1185">Reference proteome</keyword>
<evidence type="ECO:0008006" key="5">
    <source>
        <dbReference type="Google" id="ProtNLM"/>
    </source>
</evidence>
<dbReference type="EMBL" id="JAKCXM010000400">
    <property type="protein sequence ID" value="KAJ0394569.1"/>
    <property type="molecule type" value="Genomic_DNA"/>
</dbReference>
<feature type="region of interest" description="Disordered" evidence="2">
    <location>
        <begin position="593"/>
        <end position="653"/>
    </location>
</feature>
<dbReference type="Proteomes" id="UP001209570">
    <property type="component" value="Unassembled WGS sequence"/>
</dbReference>
<feature type="coiled-coil region" evidence="1">
    <location>
        <begin position="269"/>
        <end position="300"/>
    </location>
</feature>
<proteinExistence type="predicted"/>
<feature type="compositionally biased region" description="Gly residues" evidence="2">
    <location>
        <begin position="632"/>
        <end position="641"/>
    </location>
</feature>
<comment type="caution">
    <text evidence="3">The sequence shown here is derived from an EMBL/GenBank/DDBJ whole genome shotgun (WGS) entry which is preliminary data.</text>
</comment>
<evidence type="ECO:0000256" key="1">
    <source>
        <dbReference type="SAM" id="Coils"/>
    </source>
</evidence>
<feature type="coiled-coil region" evidence="1">
    <location>
        <begin position="204"/>
        <end position="238"/>
    </location>
</feature>
<sequence length="984" mass="109721">MGEAINSVATAMNMASGCSSSSNFGLDLFWSDALNLNLSGPEHDALCAAVSLVDEIVMEDGPDQSVFLDLDEDWGLDSTRNSPSYNKYACAGSPSSIEFLPFDEDDTLFPIEFDHVTEALLSALASVDELRLSGDGDALAFANDIQLSDDEAVRGGDLACPAAASMMALPGEVSGLPVISNENAGENENTSSATAKAKCVNRSRDRRRAEITYLREKVKELESRLSTMRRRAEQRETEAQTCDASPETAQCEASTTSLAPVWEEIALRQNELRRRAEEDNMKLKDMLEEQIRVAKSLERLIRKRSNVELLGLQQPAKRCRLRSHLDNPALFDDLLARVGELRLEADAVFNSRRFQGIDTRNPYRDAKILNGAASGTSVEVTELRLIPFPFGATADSSWLQFHIHAQESEDHVFEKIESSGDTVRIQFSARLFVQPFKAEYRTKLVARRFLEKDRQRIIWAALTEPQPGTDSVMGGVLMRHDGWHQLERVPEEELRRPGRFVTQVKTHHVIVPEPVEESSVNERKVGLLTDAVLNMVCVQLDMGQQMLENRLLERQLKIERVDEIAEPWDELSLDVETLDAALAYVDAYDDSLLSSTGDSSDSTPSATPPPPTPNDSEPPASGNRTKRNGNGSSSGGGGGSGTSSTTSRSRQKDEIQYLRGRVQELECKLAQLKRTAATNGDSDGAVTDRETDPETEVVRSSMWEAVAERQYAQRHLAEVENAKLRSMLEEQIKVAKALERLLRKRAVTELMTSQDTYKRTRITTSGGRVDDGTMFAKLTAPFEEMYLQTDELFAIPRFTSNTSGQVRHVDVRDEENLGTSVILYDQFVLPFEFSKTSKALWHITVTETHNFVQLLFEDVDMTDDTMLKKVRVVIDHPSIRLPLMDPEQIADTPMEGVTMRQKGWTVITPASRRLCPPGVEDATVVQMHHVATAELGGDIENPKRKVGTLTNFLLRTTDFHLDSGRQMVENFMLDGSWKQLVEDS</sequence>
<dbReference type="AlphaFoldDB" id="A0AAD5LBW1"/>
<keyword evidence="1" id="KW-0175">Coiled coil</keyword>
<evidence type="ECO:0000256" key="2">
    <source>
        <dbReference type="SAM" id="MobiDB-lite"/>
    </source>
</evidence>